<dbReference type="GO" id="GO:0050659">
    <property type="term" value="F:N-acetylgalactosamine 4-sulfate 6-O-sulfotransferase activity"/>
    <property type="evidence" value="ECO:0007669"/>
    <property type="project" value="TreeGrafter"/>
</dbReference>
<keyword evidence="1" id="KW-0812">Transmembrane</keyword>
<evidence type="ECO:0008006" key="4">
    <source>
        <dbReference type="Google" id="ProtNLM"/>
    </source>
</evidence>
<evidence type="ECO:0000313" key="2">
    <source>
        <dbReference type="EMBL" id="KAK2158405.1"/>
    </source>
</evidence>
<feature type="transmembrane region" description="Helical" evidence="1">
    <location>
        <begin position="12"/>
        <end position="29"/>
    </location>
</feature>
<dbReference type="GO" id="GO:0019319">
    <property type="term" value="P:hexose biosynthetic process"/>
    <property type="evidence" value="ECO:0007669"/>
    <property type="project" value="TreeGrafter"/>
</dbReference>
<reference evidence="2" key="1">
    <citation type="journal article" date="2023" name="Mol. Biol. Evol.">
        <title>Third-Generation Sequencing Reveals the Adaptive Role of the Epigenome in Three Deep-Sea Polychaetes.</title>
        <authorList>
            <person name="Perez M."/>
            <person name="Aroh O."/>
            <person name="Sun Y."/>
            <person name="Lan Y."/>
            <person name="Juniper S.K."/>
            <person name="Young C.R."/>
            <person name="Angers B."/>
            <person name="Qian P.Y."/>
        </authorList>
    </citation>
    <scope>NUCLEOTIDE SEQUENCE</scope>
    <source>
        <strain evidence="2">P08H-3</strain>
    </source>
</reference>
<keyword evidence="1" id="KW-0472">Membrane</keyword>
<proteinExistence type="predicted"/>
<dbReference type="PANTHER" id="PTHR15723:SF0">
    <property type="entry name" value="CARBOHYDRATE SULFOTRANSFERASE 15"/>
    <property type="match status" value="1"/>
</dbReference>
<dbReference type="InterPro" id="IPR027417">
    <property type="entry name" value="P-loop_NTPase"/>
</dbReference>
<keyword evidence="3" id="KW-1185">Reference proteome</keyword>
<dbReference type="InterPro" id="IPR052654">
    <property type="entry name" value="CS_Sulfotransferase"/>
</dbReference>
<dbReference type="Gene3D" id="3.40.50.300">
    <property type="entry name" value="P-loop containing nucleotide triphosphate hydrolases"/>
    <property type="match status" value="1"/>
</dbReference>
<sequence>MRIPGPRTFVRYLILASLPSLLLVMYIITQTVPLAIRAKLNKDELRDLPFVATVPHLVAEPYHFQSVEHADETEQPEIPIDGKELADVLDYPTVIPDDGFNGATNETESWSKESKYDFLVSDGAEDDDVLYKLPTTHAPDVDYQQTRIIGAVPVDPNVPTQRELDEYVLNNYRINMERGMARFSLGVTETMIEQGPLKLPELLPNLRVPCWVEDVPSDFTYKDNIYHCHINNRRIKAGFETMLTYYQQRQQHSGYKWRIRCLPSFYLIGVAKCGTTDLFEALTRHPQVLRPDLKEPEFWPYLRFGLNDYCIIFQVNTYVGRATFAEYLDTFDLTSEMVKDAIRKYENNTLHADVFFGDYSTHTFIDIFDWDKTLEAPEKINADHIYNVWPKSKFIIILRDPIDRAYSRYKMRLARQDNVAGTPSDFHKRVLKQGTNALLNTGIYAIYLRDWLRVFPLEQFLIIKFEDYIHNRTYTIERITKFLGMGRDIGGVLPETREVLQEFYRPFNTELAEIIGDPAFTFGY</sequence>
<gene>
    <name evidence="2" type="ORF">LSH36_171g07015</name>
</gene>
<dbReference type="PANTHER" id="PTHR15723">
    <property type="entry name" value="CARBOHYDRATE SULFOTRANSFERASE 15"/>
    <property type="match status" value="1"/>
</dbReference>
<name>A0AAD9JTJ5_9ANNE</name>
<protein>
    <recommendedName>
        <fullName evidence="4">Sulfotransferase</fullName>
    </recommendedName>
</protein>
<dbReference type="SUPFAM" id="SSF52540">
    <property type="entry name" value="P-loop containing nucleoside triphosphate hydrolases"/>
    <property type="match status" value="1"/>
</dbReference>
<accession>A0AAD9JTJ5</accession>
<dbReference type="Pfam" id="PF13469">
    <property type="entry name" value="Sulfotransfer_3"/>
    <property type="match status" value="1"/>
</dbReference>
<evidence type="ECO:0000313" key="3">
    <source>
        <dbReference type="Proteomes" id="UP001208570"/>
    </source>
</evidence>
<keyword evidence="1" id="KW-1133">Transmembrane helix</keyword>
<dbReference type="Proteomes" id="UP001208570">
    <property type="component" value="Unassembled WGS sequence"/>
</dbReference>
<evidence type="ECO:0000256" key="1">
    <source>
        <dbReference type="SAM" id="Phobius"/>
    </source>
</evidence>
<dbReference type="AlphaFoldDB" id="A0AAD9JTJ5"/>
<organism evidence="2 3">
    <name type="scientific">Paralvinella palmiformis</name>
    <dbReference type="NCBI Taxonomy" id="53620"/>
    <lineage>
        <taxon>Eukaryota</taxon>
        <taxon>Metazoa</taxon>
        <taxon>Spiralia</taxon>
        <taxon>Lophotrochozoa</taxon>
        <taxon>Annelida</taxon>
        <taxon>Polychaeta</taxon>
        <taxon>Sedentaria</taxon>
        <taxon>Canalipalpata</taxon>
        <taxon>Terebellida</taxon>
        <taxon>Terebelliformia</taxon>
        <taxon>Alvinellidae</taxon>
        <taxon>Paralvinella</taxon>
    </lineage>
</organism>
<comment type="caution">
    <text evidence="2">The sequence shown here is derived from an EMBL/GenBank/DDBJ whole genome shotgun (WGS) entry which is preliminary data.</text>
</comment>
<dbReference type="EMBL" id="JAODUP010000171">
    <property type="protein sequence ID" value="KAK2158405.1"/>
    <property type="molecule type" value="Genomic_DNA"/>
</dbReference>